<dbReference type="InterPro" id="IPR010914">
    <property type="entry name" value="RsgA_GTPase_dom"/>
</dbReference>
<evidence type="ECO:0000256" key="1">
    <source>
        <dbReference type="ARBA" id="ARBA00022741"/>
    </source>
</evidence>
<evidence type="ECO:0000256" key="3">
    <source>
        <dbReference type="SAM" id="MobiDB-lite"/>
    </source>
</evidence>
<feature type="domain" description="CP-type G" evidence="5">
    <location>
        <begin position="236"/>
        <end position="453"/>
    </location>
</feature>
<accession>A0A1Y1HZH8</accession>
<feature type="compositionally biased region" description="Basic and acidic residues" evidence="3">
    <location>
        <begin position="566"/>
        <end position="587"/>
    </location>
</feature>
<keyword evidence="2" id="KW-0342">GTP-binding</keyword>
<dbReference type="PROSITE" id="PS51721">
    <property type="entry name" value="G_CP"/>
    <property type="match status" value="1"/>
</dbReference>
<organism evidence="6 7">
    <name type="scientific">Klebsormidium nitens</name>
    <name type="common">Green alga</name>
    <name type="synonym">Ulothrix nitens</name>
    <dbReference type="NCBI Taxonomy" id="105231"/>
    <lineage>
        <taxon>Eukaryota</taxon>
        <taxon>Viridiplantae</taxon>
        <taxon>Streptophyta</taxon>
        <taxon>Klebsormidiophyceae</taxon>
        <taxon>Klebsormidiales</taxon>
        <taxon>Klebsormidiaceae</taxon>
        <taxon>Klebsormidium</taxon>
    </lineage>
</organism>
<gene>
    <name evidence="6" type="ORF">KFL_001080170</name>
</gene>
<dbReference type="GO" id="GO:0003924">
    <property type="term" value="F:GTPase activity"/>
    <property type="evidence" value="ECO:0000318"/>
    <property type="project" value="GO_Central"/>
</dbReference>
<feature type="compositionally biased region" description="Acidic residues" evidence="3">
    <location>
        <begin position="740"/>
        <end position="754"/>
    </location>
</feature>
<feature type="compositionally biased region" description="Acidic residues" evidence="3">
    <location>
        <begin position="609"/>
        <end position="621"/>
    </location>
</feature>
<keyword evidence="7" id="KW-1185">Reference proteome</keyword>
<dbReference type="EMBL" id="DF237057">
    <property type="protein sequence ID" value="GAQ82341.1"/>
    <property type="molecule type" value="Genomic_DNA"/>
</dbReference>
<evidence type="ECO:0000259" key="4">
    <source>
        <dbReference type="PROSITE" id="PS50936"/>
    </source>
</evidence>
<feature type="region of interest" description="Disordered" evidence="3">
    <location>
        <begin position="90"/>
        <end position="117"/>
    </location>
</feature>
<proteinExistence type="inferred from homology"/>
<dbReference type="InterPro" id="IPR004881">
    <property type="entry name" value="Ribosome_biogen_GTPase_RsgA"/>
</dbReference>
<evidence type="ECO:0000259" key="5">
    <source>
        <dbReference type="PROSITE" id="PS51721"/>
    </source>
</evidence>
<reference evidence="6 7" key="1">
    <citation type="journal article" date="2014" name="Nat. Commun.">
        <title>Klebsormidium flaccidum genome reveals primary factors for plant terrestrial adaptation.</title>
        <authorList>
            <person name="Hori K."/>
            <person name="Maruyama F."/>
            <person name="Fujisawa T."/>
            <person name="Togashi T."/>
            <person name="Yamamoto N."/>
            <person name="Seo M."/>
            <person name="Sato S."/>
            <person name="Yamada T."/>
            <person name="Mori H."/>
            <person name="Tajima N."/>
            <person name="Moriyama T."/>
            <person name="Ikeuchi M."/>
            <person name="Watanabe M."/>
            <person name="Wada H."/>
            <person name="Kobayashi K."/>
            <person name="Saito M."/>
            <person name="Masuda T."/>
            <person name="Sasaki-Sekimoto Y."/>
            <person name="Mashiguchi K."/>
            <person name="Awai K."/>
            <person name="Shimojima M."/>
            <person name="Masuda S."/>
            <person name="Iwai M."/>
            <person name="Nobusawa T."/>
            <person name="Narise T."/>
            <person name="Kondo S."/>
            <person name="Saito H."/>
            <person name="Sato R."/>
            <person name="Murakawa M."/>
            <person name="Ihara Y."/>
            <person name="Oshima-Yamada Y."/>
            <person name="Ohtaka K."/>
            <person name="Satoh M."/>
            <person name="Sonobe K."/>
            <person name="Ishii M."/>
            <person name="Ohtani R."/>
            <person name="Kanamori-Sato M."/>
            <person name="Honoki R."/>
            <person name="Miyazaki D."/>
            <person name="Mochizuki H."/>
            <person name="Umetsu J."/>
            <person name="Higashi K."/>
            <person name="Shibata D."/>
            <person name="Kamiya Y."/>
            <person name="Sato N."/>
            <person name="Nakamura Y."/>
            <person name="Tabata S."/>
            <person name="Ida S."/>
            <person name="Kurokawa K."/>
            <person name="Ohta H."/>
        </authorList>
    </citation>
    <scope>NUCLEOTIDE SEQUENCE [LARGE SCALE GENOMIC DNA]</scope>
    <source>
        <strain evidence="6 7">NIES-2285</strain>
    </source>
</reference>
<dbReference type="GO" id="GO:0000028">
    <property type="term" value="P:ribosomal small subunit assembly"/>
    <property type="evidence" value="ECO:0000318"/>
    <property type="project" value="GO_Central"/>
</dbReference>
<dbReference type="Gene3D" id="3.40.50.300">
    <property type="entry name" value="P-loop containing nucleotide triphosphate hydrolases"/>
    <property type="match status" value="1"/>
</dbReference>
<dbReference type="Gene3D" id="2.40.50.140">
    <property type="entry name" value="Nucleic acid-binding proteins"/>
    <property type="match status" value="1"/>
</dbReference>
<evidence type="ECO:0000256" key="2">
    <source>
        <dbReference type="ARBA" id="ARBA00023134"/>
    </source>
</evidence>
<feature type="region of interest" description="Disordered" evidence="3">
    <location>
        <begin position="566"/>
        <end position="754"/>
    </location>
</feature>
<dbReference type="PANTHER" id="PTHR32120:SF11">
    <property type="entry name" value="SMALL RIBOSOMAL SUBUNIT BIOGENESIS GTPASE RSGA 1, MITOCHONDRIAL-RELATED"/>
    <property type="match status" value="1"/>
</dbReference>
<dbReference type="SUPFAM" id="SSF52540">
    <property type="entry name" value="P-loop containing nucleoside triphosphate hydrolases"/>
    <property type="match status" value="1"/>
</dbReference>
<dbReference type="PANTHER" id="PTHR32120">
    <property type="entry name" value="SMALL RIBOSOMAL SUBUNIT BIOGENESIS GTPASE RSGA"/>
    <property type="match status" value="1"/>
</dbReference>
<evidence type="ECO:0000313" key="7">
    <source>
        <dbReference type="Proteomes" id="UP000054558"/>
    </source>
</evidence>
<feature type="domain" description="EngC GTPase" evidence="4">
    <location>
        <begin position="245"/>
        <end position="451"/>
    </location>
</feature>
<dbReference type="SUPFAM" id="SSF50249">
    <property type="entry name" value="Nucleic acid-binding proteins"/>
    <property type="match status" value="1"/>
</dbReference>
<dbReference type="Proteomes" id="UP000054558">
    <property type="component" value="Unassembled WGS sequence"/>
</dbReference>
<dbReference type="STRING" id="105231.A0A1Y1HZH8"/>
<dbReference type="Gene3D" id="1.10.40.50">
    <property type="entry name" value="Probable gtpase engc, domain 3"/>
    <property type="match status" value="1"/>
</dbReference>
<dbReference type="InterPro" id="IPR012340">
    <property type="entry name" value="NA-bd_OB-fold"/>
</dbReference>
<dbReference type="GO" id="GO:0019843">
    <property type="term" value="F:rRNA binding"/>
    <property type="evidence" value="ECO:0000318"/>
    <property type="project" value="GO_Central"/>
</dbReference>
<dbReference type="NCBIfam" id="TIGR00157">
    <property type="entry name" value="ribosome small subunit-dependent GTPase A"/>
    <property type="match status" value="1"/>
</dbReference>
<feature type="compositionally biased region" description="Gly residues" evidence="3">
    <location>
        <begin position="658"/>
        <end position="669"/>
    </location>
</feature>
<name>A0A1Y1HZH8_KLENI</name>
<evidence type="ECO:0000313" key="6">
    <source>
        <dbReference type="EMBL" id="GAQ82341.1"/>
    </source>
</evidence>
<dbReference type="InterPro" id="IPR030378">
    <property type="entry name" value="G_CP_dom"/>
</dbReference>
<protein>
    <submittedName>
        <fullName evidence="6">Protein with ribosome small subunit-dependent GTPase domain</fullName>
    </submittedName>
</protein>
<keyword evidence="1" id="KW-0547">Nucleotide-binding</keyword>
<feature type="compositionally biased region" description="Basic residues" evidence="3">
    <location>
        <begin position="591"/>
        <end position="602"/>
    </location>
</feature>
<dbReference type="InterPro" id="IPR027417">
    <property type="entry name" value="P-loop_NTPase"/>
</dbReference>
<dbReference type="PROSITE" id="PS50936">
    <property type="entry name" value="ENGC_GTPASE"/>
    <property type="match status" value="1"/>
</dbReference>
<dbReference type="Pfam" id="PF03193">
    <property type="entry name" value="RsgA_GTPase"/>
    <property type="match status" value="2"/>
</dbReference>
<dbReference type="GO" id="GO:0005525">
    <property type="term" value="F:GTP binding"/>
    <property type="evidence" value="ECO:0007669"/>
    <property type="project" value="UniProtKB-KW"/>
</dbReference>
<dbReference type="CDD" id="cd01854">
    <property type="entry name" value="YjeQ_EngC"/>
    <property type="match status" value="1"/>
</dbReference>
<dbReference type="OrthoDB" id="442158at2759"/>
<dbReference type="AlphaFoldDB" id="A0A1Y1HZH8"/>
<dbReference type="HAMAP" id="MF_01820">
    <property type="entry name" value="GTPase_RsgA"/>
    <property type="match status" value="1"/>
</dbReference>
<sequence length="821" mass="88224">MAVHSVLLRRSLSRVLGTTTFSWHSPPSSSYKAVPGVECRGSSLSDRWGFWGASYLGLRRGFFVREKHGRQSSLNEDEIAERVRLAVRAAGSRKTGGGRPKVRRKRSVQWAPPAGTAGSEDLIESEVVLREDQALGQVVTSQANFMRVLVEKSEATAGDEAATAGGEKATVSGEIATAGQASAPAGSPRNGSELLCVVRALLKKIRKRVLVGDRVLVSAIDWVEGRGMIEEIVERKSQMEDPPIANVDHFLVLFALARPPLEPIQLSRFLVAAEHAGIPFTLALNKADLAPPGAAQAWKERLAGWGYNAHILSVEGGEGLEGVFRELSGKTTVVAGPSGAGKSSLINRLRKDSVRLAGAHADDDGVVSNVGGENRDGGDVRGVVTVAERGDGATVSKSAGASEGDGIDTAGESLAVSAVSAKSGLGRHTTRSIVLIRLPLGGLLADTPGFSLPALSKITEQELPVCFPEIRQRLAAAHAAGRHCAYKDCKHLAEPDCVVSGRRKRSDADGNGSVMVVEGPDGSLEEREVFEYQEGFAPWERYEEYKRLMAEVKEREDKERWAYGTKRESAVRVRKTDGATGKPKVEPRLAPQKHRRESRKLAKQGLETLLDEESEDEEESEGLVAGSDEGLEEGLEKDVKEETEAETGGLEPVSSAGENGGSIGRGGEAGNSRRVQTDGRGSGFPGESSSLYSEGEEPADLAEAGGTSGSRGTEPEAGIDAESGALVGAGESSESLGRLDEDDDGRSDEKEDEDFKDWLKTREFEYKWWEDKDAHLQGDSRLASVKSTRDVQRHWRLRKEKVLENRETVFGKKGPTPAGRE</sequence>